<gene>
    <name evidence="2" type="ORF">CLV43_104531</name>
</gene>
<dbReference type="RefSeq" id="WP_106188063.1">
    <property type="nucleotide sequence ID" value="NZ_PVTF01000004.1"/>
</dbReference>
<evidence type="ECO:0000313" key="2">
    <source>
        <dbReference type="EMBL" id="PRY42696.1"/>
    </source>
</evidence>
<dbReference type="EMBL" id="PVTF01000004">
    <property type="protein sequence ID" value="PRY42696.1"/>
    <property type="molecule type" value="Genomic_DNA"/>
</dbReference>
<dbReference type="InterPro" id="IPR024344">
    <property type="entry name" value="MDMPI_metal-binding"/>
</dbReference>
<dbReference type="InterPro" id="IPR034660">
    <property type="entry name" value="DinB/YfiT-like"/>
</dbReference>
<keyword evidence="3" id="KW-1185">Reference proteome</keyword>
<dbReference type="GO" id="GO:0046872">
    <property type="term" value="F:metal ion binding"/>
    <property type="evidence" value="ECO:0007669"/>
    <property type="project" value="InterPro"/>
</dbReference>
<feature type="domain" description="Mycothiol-dependent maleylpyruvate isomerase metal-binding" evidence="1">
    <location>
        <begin position="6"/>
        <end position="129"/>
    </location>
</feature>
<reference evidence="2 3" key="1">
    <citation type="submission" date="2018-03" db="EMBL/GenBank/DDBJ databases">
        <title>Genomic Encyclopedia of Archaeal and Bacterial Type Strains, Phase II (KMG-II): from individual species to whole genera.</title>
        <authorList>
            <person name="Goeker M."/>
        </authorList>
    </citation>
    <scope>NUCLEOTIDE SEQUENCE [LARGE SCALE GENOMIC DNA]</scope>
    <source>
        <strain evidence="2 3">DSM 44720</strain>
    </source>
</reference>
<dbReference type="AlphaFoldDB" id="A0A2T0TAL1"/>
<proteinExistence type="predicted"/>
<dbReference type="Proteomes" id="UP000239494">
    <property type="component" value="Unassembled WGS sequence"/>
</dbReference>
<dbReference type="Gene3D" id="1.20.120.450">
    <property type="entry name" value="dinb family like domain"/>
    <property type="match status" value="1"/>
</dbReference>
<name>A0A2T0TAL1_9PSEU</name>
<protein>
    <submittedName>
        <fullName evidence="2">Uncharacterized protein (TIGR03083 family)</fullName>
    </submittedName>
</protein>
<sequence>MDTTDLRAAASECATHLGALVAADWTTPIPDMEWTVAQAVAHVCDTVLWYATDFAAGPTELSTMDLAVRPSTPPSDLVRTLTTFTEVLARTVDGSRPGDRGWHDAGSPDASGVIAMATDELLIHTADAATGLATPFTPSPALASKVLARLFPEAPPGHAPWATLLWANGRQALGDVPRRGKWQWHCAPLTVDV</sequence>
<accession>A0A2T0TAL1</accession>
<dbReference type="OrthoDB" id="4453346at2"/>
<evidence type="ECO:0000259" key="1">
    <source>
        <dbReference type="Pfam" id="PF11716"/>
    </source>
</evidence>
<comment type="caution">
    <text evidence="2">The sequence shown here is derived from an EMBL/GenBank/DDBJ whole genome shotgun (WGS) entry which is preliminary data.</text>
</comment>
<organism evidence="2 3">
    <name type="scientific">Umezawaea tangerina</name>
    <dbReference type="NCBI Taxonomy" id="84725"/>
    <lineage>
        <taxon>Bacteria</taxon>
        <taxon>Bacillati</taxon>
        <taxon>Actinomycetota</taxon>
        <taxon>Actinomycetes</taxon>
        <taxon>Pseudonocardiales</taxon>
        <taxon>Pseudonocardiaceae</taxon>
        <taxon>Umezawaea</taxon>
    </lineage>
</organism>
<dbReference type="SUPFAM" id="SSF109854">
    <property type="entry name" value="DinB/YfiT-like putative metalloenzymes"/>
    <property type="match status" value="1"/>
</dbReference>
<evidence type="ECO:0000313" key="3">
    <source>
        <dbReference type="Proteomes" id="UP000239494"/>
    </source>
</evidence>
<dbReference type="Pfam" id="PF11716">
    <property type="entry name" value="MDMPI_N"/>
    <property type="match status" value="1"/>
</dbReference>